<dbReference type="InterPro" id="IPR011990">
    <property type="entry name" value="TPR-like_helical_dom_sf"/>
</dbReference>
<dbReference type="InterPro" id="IPR019734">
    <property type="entry name" value="TPR_rpt"/>
</dbReference>
<keyword evidence="3" id="KW-0472">Membrane</keyword>
<dbReference type="AlphaFoldDB" id="A0A8J7PBH4"/>
<feature type="transmembrane region" description="Helical" evidence="3">
    <location>
        <begin position="253"/>
        <end position="277"/>
    </location>
</feature>
<evidence type="ECO:0000256" key="3">
    <source>
        <dbReference type="SAM" id="Phobius"/>
    </source>
</evidence>
<evidence type="ECO:0008006" key="6">
    <source>
        <dbReference type="Google" id="ProtNLM"/>
    </source>
</evidence>
<keyword evidence="1" id="KW-0802">TPR repeat</keyword>
<feature type="transmembrane region" description="Helical" evidence="3">
    <location>
        <begin position="224"/>
        <end position="241"/>
    </location>
</feature>
<feature type="repeat" description="TPR" evidence="1">
    <location>
        <begin position="142"/>
        <end position="175"/>
    </location>
</feature>
<accession>A0A8J7PBH4</accession>
<proteinExistence type="predicted"/>
<gene>
    <name evidence="4" type="ORF">J0M35_00480</name>
</gene>
<evidence type="ECO:0000313" key="5">
    <source>
        <dbReference type="Proteomes" id="UP000664277"/>
    </source>
</evidence>
<keyword evidence="3" id="KW-0812">Transmembrane</keyword>
<organism evidence="4 5">
    <name type="scientific">Candidatus Obscuribacter phosphatis</name>
    <dbReference type="NCBI Taxonomy" id="1906157"/>
    <lineage>
        <taxon>Bacteria</taxon>
        <taxon>Bacillati</taxon>
        <taxon>Candidatus Melainabacteria</taxon>
        <taxon>Candidatus Obscuribacterales</taxon>
        <taxon>Candidatus Obscuribacteraceae</taxon>
        <taxon>Candidatus Obscuribacter</taxon>
    </lineage>
</organism>
<dbReference type="SUPFAM" id="SSF48452">
    <property type="entry name" value="TPR-like"/>
    <property type="match status" value="1"/>
</dbReference>
<dbReference type="Proteomes" id="UP000664277">
    <property type="component" value="Unassembled WGS sequence"/>
</dbReference>
<keyword evidence="3" id="KW-1133">Transmembrane helix</keyword>
<name>A0A8J7PBH4_9BACT</name>
<dbReference type="Gene3D" id="1.25.40.10">
    <property type="entry name" value="Tetratricopeptide repeat domain"/>
    <property type="match status" value="1"/>
</dbReference>
<protein>
    <recommendedName>
        <fullName evidence="6">Tetratricopeptide repeat protein</fullName>
    </recommendedName>
</protein>
<sequence>MSDKFSHAEIAEALLNEGDYSAAEKEFKKACKAGELDLKGKCRHLEAKALVSFSSENRAELRELQKINTTEPALTRVASIIAFQNKEYKLTLSKLVEYLKLAPADTFAYGFALEAARRSRSWKKLKELAEQYFEYCQEEKKANALFYLALFHISKREDDEARQVLNQALELDDKNANCLAALARLDCLTGRYEAAAENLRKTFAIDQGNEFAQETLIINQKGRSPLLAFIYSMLWYLYIVPRLTIERLRLINIFILIVLALPILFLWTISELALFALRLDRKLESQMPVKLLSQNAYSLPVILFLLSIFYGPSLLKSDESEILERQLAPPVKAISREEQLEKDNTEEKAITKNYDQWLDRGFADSDSTWVLVDYELRKKEKDELRLAYLLAITAESEIEYRAEVLYKLALNLAEKWQQENLVEYLDKRLTELRSSHTKGDGPPPWLGERLNK</sequence>
<evidence type="ECO:0000313" key="4">
    <source>
        <dbReference type="EMBL" id="MBN8658808.1"/>
    </source>
</evidence>
<comment type="caution">
    <text evidence="4">The sequence shown here is derived from an EMBL/GenBank/DDBJ whole genome shotgun (WGS) entry which is preliminary data.</text>
</comment>
<feature type="region of interest" description="Disordered" evidence="2">
    <location>
        <begin position="433"/>
        <end position="452"/>
    </location>
</feature>
<dbReference type="PROSITE" id="PS50005">
    <property type="entry name" value="TPR"/>
    <property type="match status" value="1"/>
</dbReference>
<evidence type="ECO:0000256" key="1">
    <source>
        <dbReference type="PROSITE-ProRule" id="PRU00339"/>
    </source>
</evidence>
<reference evidence="4" key="1">
    <citation type="submission" date="2021-02" db="EMBL/GenBank/DDBJ databases">
        <title>Genome-Resolved Metagenomics of a Microbial Community Performing Photosynthetic Biological Nutrient Removal.</title>
        <authorList>
            <person name="Mcdaniel E.A."/>
        </authorList>
    </citation>
    <scope>NUCLEOTIDE SEQUENCE</scope>
    <source>
        <strain evidence="4">UWPOB_OBS1</strain>
    </source>
</reference>
<dbReference type="SMART" id="SM00028">
    <property type="entry name" value="TPR"/>
    <property type="match status" value="3"/>
</dbReference>
<evidence type="ECO:0000256" key="2">
    <source>
        <dbReference type="SAM" id="MobiDB-lite"/>
    </source>
</evidence>
<dbReference type="EMBL" id="JAFLCK010000001">
    <property type="protein sequence ID" value="MBN8658808.1"/>
    <property type="molecule type" value="Genomic_DNA"/>
</dbReference>
<feature type="transmembrane region" description="Helical" evidence="3">
    <location>
        <begin position="297"/>
        <end position="315"/>
    </location>
</feature>